<dbReference type="OrthoDB" id="9791649at2"/>
<sequence>MDSSNSSYCRVNLPYPSVKICKKDKHDAALLLDDYASCCTSEYTTISQYIYAHELAGSKYVADVFLCIAMVEMSHLSMLANVICQLGVKPKFRSGSCEIWCSDCVPYGHCTKDRIKLAIKGECKAIEQYRMHIEKLHNRCIKDLLARIILDEQLHIKIFKSLLCK</sequence>
<dbReference type="eggNOG" id="COG3546">
    <property type="taxonomic scope" value="Bacteria"/>
</dbReference>
<dbReference type="CDD" id="cd07908">
    <property type="entry name" value="Mn_catalase_like"/>
    <property type="match status" value="1"/>
</dbReference>
<dbReference type="AlphaFoldDB" id="R4K778"/>
<protein>
    <recommendedName>
        <fullName evidence="3">Mn-containing catalase</fullName>
    </recommendedName>
</protein>
<evidence type="ECO:0008006" key="3">
    <source>
        <dbReference type="Google" id="ProtNLM"/>
    </source>
</evidence>
<name>R4K778_CLOPA</name>
<proteinExistence type="predicted"/>
<dbReference type="KEGG" id="cpas:Clopa_3646"/>
<keyword evidence="2" id="KW-1185">Reference proteome</keyword>
<evidence type="ECO:0000313" key="1">
    <source>
        <dbReference type="EMBL" id="AGK98428.1"/>
    </source>
</evidence>
<dbReference type="Proteomes" id="UP000013523">
    <property type="component" value="Chromosome"/>
</dbReference>
<reference evidence="1 2" key="1">
    <citation type="submission" date="2012-01" db="EMBL/GenBank/DDBJ databases">
        <title>Complete sequence of chromosome of Clostridium pasteurianum BC1.</title>
        <authorList>
            <consortium name="US DOE Joint Genome Institute"/>
            <person name="Lucas S."/>
            <person name="Han J."/>
            <person name="Lapidus A."/>
            <person name="Cheng J.-F."/>
            <person name="Goodwin L."/>
            <person name="Pitluck S."/>
            <person name="Peters L."/>
            <person name="Mikhailova N."/>
            <person name="Teshima H."/>
            <person name="Detter J.C."/>
            <person name="Han C."/>
            <person name="Tapia R."/>
            <person name="Land M."/>
            <person name="Hauser L."/>
            <person name="Kyrpides N."/>
            <person name="Ivanova N."/>
            <person name="Pagani I."/>
            <person name="Dunn J."/>
            <person name="Taghavi S."/>
            <person name="Francis A."/>
            <person name="van der Lelie D."/>
            <person name="Woyke T."/>
        </authorList>
    </citation>
    <scope>NUCLEOTIDE SEQUENCE [LARGE SCALE GENOMIC DNA]</scope>
    <source>
        <strain evidence="1 2">BC1</strain>
    </source>
</reference>
<organism evidence="1 2">
    <name type="scientific">Clostridium pasteurianum BC1</name>
    <dbReference type="NCBI Taxonomy" id="86416"/>
    <lineage>
        <taxon>Bacteria</taxon>
        <taxon>Bacillati</taxon>
        <taxon>Bacillota</taxon>
        <taxon>Clostridia</taxon>
        <taxon>Eubacteriales</taxon>
        <taxon>Clostridiaceae</taxon>
        <taxon>Clostridium</taxon>
    </lineage>
</organism>
<dbReference type="EMBL" id="CP003261">
    <property type="protein sequence ID" value="AGK98428.1"/>
    <property type="molecule type" value="Genomic_DNA"/>
</dbReference>
<dbReference type="STRING" id="86416.Clopa_3646"/>
<dbReference type="RefSeq" id="WP_015616711.1">
    <property type="nucleotide sequence ID" value="NC_021182.1"/>
</dbReference>
<dbReference type="InterPro" id="IPR009078">
    <property type="entry name" value="Ferritin-like_SF"/>
</dbReference>
<dbReference type="PATRIC" id="fig|86416.3.peg.3645"/>
<evidence type="ECO:0000313" key="2">
    <source>
        <dbReference type="Proteomes" id="UP000013523"/>
    </source>
</evidence>
<accession>R4K778</accession>
<dbReference type="InterPro" id="IPR012347">
    <property type="entry name" value="Ferritin-like"/>
</dbReference>
<gene>
    <name evidence="1" type="ORF">Clopa_3646</name>
</gene>
<dbReference type="Gene3D" id="1.20.1260.10">
    <property type="match status" value="1"/>
</dbReference>
<dbReference type="SUPFAM" id="SSF47240">
    <property type="entry name" value="Ferritin-like"/>
    <property type="match status" value="1"/>
</dbReference>
<dbReference type="HOGENOM" id="CLU_102478_1_1_9"/>